<dbReference type="PROSITE" id="PS51257">
    <property type="entry name" value="PROKAR_LIPOPROTEIN"/>
    <property type="match status" value="1"/>
</dbReference>
<proteinExistence type="predicted"/>
<feature type="signal peptide" evidence="1">
    <location>
        <begin position="1"/>
        <end position="18"/>
    </location>
</feature>
<sequence length="102" mass="11352">MNILLRGTLLGIVAFGLAACASKSPGPLEGTWRMTDPFPLTVSFRRGELEAMGAVKRVSYKRYWSDVLVTYEEGVNKGASFRYTVIDADTIRSDSGTFRRVR</sequence>
<evidence type="ECO:0000313" key="3">
    <source>
        <dbReference type="Proteomes" id="UP000639274"/>
    </source>
</evidence>
<keyword evidence="1" id="KW-0732">Signal</keyword>
<organism evidence="2 3">
    <name type="scientific">Agrilutibacter solisilvae</name>
    <dbReference type="NCBI Taxonomy" id="2763317"/>
    <lineage>
        <taxon>Bacteria</taxon>
        <taxon>Pseudomonadati</taxon>
        <taxon>Pseudomonadota</taxon>
        <taxon>Gammaproteobacteria</taxon>
        <taxon>Lysobacterales</taxon>
        <taxon>Lysobacteraceae</taxon>
        <taxon>Agrilutibacter</taxon>
    </lineage>
</organism>
<evidence type="ECO:0000313" key="2">
    <source>
        <dbReference type="EMBL" id="QSX77415.1"/>
    </source>
</evidence>
<dbReference type="KEGG" id="lsf:I8J32_011665"/>
<evidence type="ECO:0008006" key="4">
    <source>
        <dbReference type="Google" id="ProtNLM"/>
    </source>
</evidence>
<dbReference type="Proteomes" id="UP000639274">
    <property type="component" value="Chromosome"/>
</dbReference>
<evidence type="ECO:0000256" key="1">
    <source>
        <dbReference type="SAM" id="SignalP"/>
    </source>
</evidence>
<gene>
    <name evidence="2" type="ORF">I8J32_011665</name>
</gene>
<keyword evidence="3" id="KW-1185">Reference proteome</keyword>
<feature type="chain" id="PRO_5037892058" description="Lipoprotein" evidence="1">
    <location>
        <begin position="19"/>
        <end position="102"/>
    </location>
</feature>
<reference evidence="2 3" key="1">
    <citation type="submission" date="2021-03" db="EMBL/GenBank/DDBJ databases">
        <title>Lysobacter sp. nov. isolated from soil of gangwondo yeongwol, south Korea.</title>
        <authorList>
            <person name="Kim K.R."/>
            <person name="Kim K.H."/>
            <person name="Jeon C.O."/>
        </authorList>
    </citation>
    <scope>NUCLEOTIDE SEQUENCE [LARGE SCALE GENOMIC DNA]</scope>
    <source>
        <strain evidence="2 3">R19</strain>
    </source>
</reference>
<dbReference type="EMBL" id="CP071518">
    <property type="protein sequence ID" value="QSX77415.1"/>
    <property type="molecule type" value="Genomic_DNA"/>
</dbReference>
<name>A0A974XYY7_9GAMM</name>
<dbReference type="RefSeq" id="WP_200612285.1">
    <property type="nucleotide sequence ID" value="NZ_CP071518.1"/>
</dbReference>
<protein>
    <recommendedName>
        <fullName evidence="4">Lipoprotein</fullName>
    </recommendedName>
</protein>
<accession>A0A974XYY7</accession>
<dbReference type="AlphaFoldDB" id="A0A974XYY7"/>